<dbReference type="AlphaFoldDB" id="A0A8B7YJ04"/>
<dbReference type="InterPro" id="IPR050951">
    <property type="entry name" value="Retrovirus_Pol_polyprotein"/>
</dbReference>
<dbReference type="OrthoDB" id="441971at2759"/>
<sequence>MERIAIDLTGRLPRTKARNTSIMVVADHFTKWVEAFPLPDQTAETVAKRSSPTAWSNVHPQSDSMVERFNRTVKTMLSMFVDENQDDWDEHLPYVLMAYCSSQHDSTRLTPNMLMLGREFAWRHLRRTQSYQKQQYDRRAQEGGFEPGQAVWLFTPKKKVGHSPKLQPWWDRSFAVLQRLNDVTYKVQRSVRAKAQIVHLNRLKRYLGDVQLGWWERTARGALAESSEEAV</sequence>
<dbReference type="PANTHER" id="PTHR37984">
    <property type="entry name" value="PROTEIN CBG26694"/>
    <property type="match status" value="1"/>
</dbReference>
<dbReference type="InterPro" id="IPR036397">
    <property type="entry name" value="RNaseH_sf"/>
</dbReference>
<keyword evidence="2" id="KW-1185">Reference proteome</keyword>
<dbReference type="Gene3D" id="3.30.420.10">
    <property type="entry name" value="Ribonuclease H-like superfamily/Ribonuclease H"/>
    <property type="match status" value="2"/>
</dbReference>
<name>A0A8B7YJ04_ACAPL</name>
<evidence type="ECO:0000259" key="1">
    <source>
        <dbReference type="PROSITE" id="PS50994"/>
    </source>
</evidence>
<dbReference type="Pfam" id="PF22938">
    <property type="entry name" value="Integrase_p58_C"/>
    <property type="match status" value="1"/>
</dbReference>
<dbReference type="GO" id="GO:0015074">
    <property type="term" value="P:DNA integration"/>
    <property type="evidence" value="ECO:0007669"/>
    <property type="project" value="InterPro"/>
</dbReference>
<gene>
    <name evidence="3" type="primary">LOC110980655</name>
</gene>
<organism evidence="2 3">
    <name type="scientific">Acanthaster planci</name>
    <name type="common">Crown-of-thorns starfish</name>
    <dbReference type="NCBI Taxonomy" id="133434"/>
    <lineage>
        <taxon>Eukaryota</taxon>
        <taxon>Metazoa</taxon>
        <taxon>Echinodermata</taxon>
        <taxon>Eleutherozoa</taxon>
        <taxon>Asterozoa</taxon>
        <taxon>Asteroidea</taxon>
        <taxon>Valvatacea</taxon>
        <taxon>Valvatida</taxon>
        <taxon>Acanthasteridae</taxon>
        <taxon>Acanthaster</taxon>
    </lineage>
</organism>
<accession>A0A8B7YJ04</accession>
<dbReference type="InterPro" id="IPR054465">
    <property type="entry name" value="Integrase_p58-like_C"/>
</dbReference>
<dbReference type="OMA" id="TMAYRSA"/>
<dbReference type="PANTHER" id="PTHR37984:SF5">
    <property type="entry name" value="PROTEIN NYNRIN-LIKE"/>
    <property type="match status" value="1"/>
</dbReference>
<dbReference type="Proteomes" id="UP000694845">
    <property type="component" value="Unplaced"/>
</dbReference>
<feature type="domain" description="Integrase catalytic" evidence="1">
    <location>
        <begin position="1"/>
        <end position="119"/>
    </location>
</feature>
<dbReference type="GO" id="GO:0003676">
    <property type="term" value="F:nucleic acid binding"/>
    <property type="evidence" value="ECO:0007669"/>
    <property type="project" value="InterPro"/>
</dbReference>
<proteinExistence type="predicted"/>
<protein>
    <submittedName>
        <fullName evidence="3">Uncharacterized protein LOC110980655</fullName>
    </submittedName>
</protein>
<evidence type="ECO:0000313" key="2">
    <source>
        <dbReference type="Proteomes" id="UP000694845"/>
    </source>
</evidence>
<dbReference type="InterPro" id="IPR012337">
    <property type="entry name" value="RNaseH-like_sf"/>
</dbReference>
<dbReference type="KEGG" id="aplc:110980655"/>
<dbReference type="PROSITE" id="PS50994">
    <property type="entry name" value="INTEGRASE"/>
    <property type="match status" value="1"/>
</dbReference>
<reference evidence="3" key="1">
    <citation type="submission" date="2025-08" db="UniProtKB">
        <authorList>
            <consortium name="RefSeq"/>
        </authorList>
    </citation>
    <scope>IDENTIFICATION</scope>
</reference>
<dbReference type="GeneID" id="110980655"/>
<dbReference type="SUPFAM" id="SSF53098">
    <property type="entry name" value="Ribonuclease H-like"/>
    <property type="match status" value="1"/>
</dbReference>
<dbReference type="RefSeq" id="XP_022093234.1">
    <property type="nucleotide sequence ID" value="XM_022237542.1"/>
</dbReference>
<dbReference type="InterPro" id="IPR001584">
    <property type="entry name" value="Integrase_cat-core"/>
</dbReference>
<evidence type="ECO:0000313" key="3">
    <source>
        <dbReference type="RefSeq" id="XP_022093234.1"/>
    </source>
</evidence>